<name>A0A1V6NJB4_PENPO</name>
<accession>A0A1V6NJB4</accession>
<dbReference type="AlphaFoldDB" id="A0A1V6NJB4"/>
<gene>
    <name evidence="2" type="ORF">PENPOL_c007G02275</name>
</gene>
<evidence type="ECO:0000313" key="3">
    <source>
        <dbReference type="Proteomes" id="UP000191408"/>
    </source>
</evidence>
<sequence length="20" mass="2105">MFGGPPSKGKKITCPTRGKN</sequence>
<protein>
    <submittedName>
        <fullName evidence="2">Uncharacterized protein</fullName>
    </submittedName>
</protein>
<keyword evidence="3" id="KW-1185">Reference proteome</keyword>
<evidence type="ECO:0000256" key="1">
    <source>
        <dbReference type="SAM" id="MobiDB-lite"/>
    </source>
</evidence>
<dbReference type="EMBL" id="MDYM01000007">
    <property type="protein sequence ID" value="OQD64793.1"/>
    <property type="molecule type" value="Genomic_DNA"/>
</dbReference>
<proteinExistence type="predicted"/>
<organism evidence="2 3">
    <name type="scientific">Penicillium polonicum</name>
    <dbReference type="NCBI Taxonomy" id="60169"/>
    <lineage>
        <taxon>Eukaryota</taxon>
        <taxon>Fungi</taxon>
        <taxon>Dikarya</taxon>
        <taxon>Ascomycota</taxon>
        <taxon>Pezizomycotina</taxon>
        <taxon>Eurotiomycetes</taxon>
        <taxon>Eurotiomycetidae</taxon>
        <taxon>Eurotiales</taxon>
        <taxon>Aspergillaceae</taxon>
        <taxon>Penicillium</taxon>
    </lineage>
</organism>
<dbReference type="Proteomes" id="UP000191408">
    <property type="component" value="Unassembled WGS sequence"/>
</dbReference>
<evidence type="ECO:0000313" key="2">
    <source>
        <dbReference type="EMBL" id="OQD64793.1"/>
    </source>
</evidence>
<comment type="caution">
    <text evidence="2">The sequence shown here is derived from an EMBL/GenBank/DDBJ whole genome shotgun (WGS) entry which is preliminary data.</text>
</comment>
<reference evidence="3" key="1">
    <citation type="journal article" date="2017" name="Nat. Microbiol.">
        <title>Global analysis of biosynthetic gene clusters reveals vast potential of secondary metabolite production in Penicillium species.</title>
        <authorList>
            <person name="Nielsen J.C."/>
            <person name="Grijseels S."/>
            <person name="Prigent S."/>
            <person name="Ji B."/>
            <person name="Dainat J."/>
            <person name="Nielsen K.F."/>
            <person name="Frisvad J.C."/>
            <person name="Workman M."/>
            <person name="Nielsen J."/>
        </authorList>
    </citation>
    <scope>NUCLEOTIDE SEQUENCE [LARGE SCALE GENOMIC DNA]</scope>
    <source>
        <strain evidence="3">IBT 4502</strain>
    </source>
</reference>
<feature type="region of interest" description="Disordered" evidence="1">
    <location>
        <begin position="1"/>
        <end position="20"/>
    </location>
</feature>